<dbReference type="SUPFAM" id="SSF159888">
    <property type="entry name" value="YdhG-like"/>
    <property type="match status" value="1"/>
</dbReference>
<evidence type="ECO:0000313" key="2">
    <source>
        <dbReference type="EMBL" id="QKJ25003.1"/>
    </source>
</evidence>
<reference evidence="2 3" key="1">
    <citation type="submission" date="2020-05" db="EMBL/GenBank/DDBJ databases">
        <title>Aquirufa sp. strain 15G-AUS-rot a new Aquirufa species.</title>
        <authorList>
            <person name="Pitt A."/>
            <person name="Hahn M.W."/>
        </authorList>
    </citation>
    <scope>NUCLEOTIDE SEQUENCE [LARGE SCALE GENOMIC DNA]</scope>
    <source>
        <strain evidence="2 3">15G-AUS-rot</strain>
    </source>
</reference>
<name>A0A7D4Q4F1_9MICO</name>
<dbReference type="Pfam" id="PF08818">
    <property type="entry name" value="DUF1801"/>
    <property type="match status" value="1"/>
</dbReference>
<feature type="domain" description="YdhG-like" evidence="1">
    <location>
        <begin position="19"/>
        <end position="108"/>
    </location>
</feature>
<dbReference type="KEGG" id="aqg:HRU87_02030"/>
<dbReference type="Proteomes" id="UP000501003">
    <property type="component" value="Chromosome"/>
</dbReference>
<dbReference type="InterPro" id="IPR014922">
    <property type="entry name" value="YdhG-like"/>
</dbReference>
<accession>A0A7D4Q4F1</accession>
<dbReference type="Gene3D" id="3.90.1150.200">
    <property type="match status" value="1"/>
</dbReference>
<evidence type="ECO:0000259" key="1">
    <source>
        <dbReference type="Pfam" id="PF08818"/>
    </source>
</evidence>
<organism evidence="2 3">
    <name type="scientific">Aquiluna borgnonia</name>
    <dbReference type="NCBI Taxonomy" id="2499157"/>
    <lineage>
        <taxon>Bacteria</taxon>
        <taxon>Bacillati</taxon>
        <taxon>Actinomycetota</taxon>
        <taxon>Actinomycetes</taxon>
        <taxon>Micrococcales</taxon>
        <taxon>Microbacteriaceae</taxon>
        <taxon>Luna cluster</taxon>
        <taxon>Luna-1 subcluster</taxon>
        <taxon>Aquiluna</taxon>
    </lineage>
</organism>
<dbReference type="RefSeq" id="WP_173493300.1">
    <property type="nucleotide sequence ID" value="NZ_CP054056.1"/>
</dbReference>
<proteinExistence type="predicted"/>
<evidence type="ECO:0000313" key="3">
    <source>
        <dbReference type="Proteomes" id="UP000501003"/>
    </source>
</evidence>
<keyword evidence="3" id="KW-1185">Reference proteome</keyword>
<sequence>MSASDVDRYLSGAAQPHAQTLTRLRTELLKLIPGGEECISYQMPCIKLSGKAVAGYAAFKNHLGYFPHSGNVIPKLKNELAGRKQTTGGFQFGVTEDLPVELLEKLVAIRIQELRERYPDLRFDVTK</sequence>
<protein>
    <submittedName>
        <fullName evidence="2">DUF1801 domain-containing protein</fullName>
    </submittedName>
</protein>
<dbReference type="AlphaFoldDB" id="A0A7D4Q4F1"/>
<gene>
    <name evidence="2" type="ORF">HRU87_02030</name>
</gene>
<dbReference type="EMBL" id="CP054056">
    <property type="protein sequence ID" value="QKJ25003.1"/>
    <property type="molecule type" value="Genomic_DNA"/>
</dbReference>